<proteinExistence type="predicted"/>
<gene>
    <name evidence="3" type="ORF">SLU01_10470</name>
</gene>
<evidence type="ECO:0000259" key="2">
    <source>
        <dbReference type="PROSITE" id="PS50943"/>
    </source>
</evidence>
<dbReference type="OrthoDB" id="34624at2"/>
<evidence type="ECO:0000256" key="1">
    <source>
        <dbReference type="SAM" id="Phobius"/>
    </source>
</evidence>
<dbReference type="InterPro" id="IPR011990">
    <property type="entry name" value="TPR-like_helical_dom_sf"/>
</dbReference>
<feature type="transmembrane region" description="Helical" evidence="1">
    <location>
        <begin position="193"/>
        <end position="212"/>
    </location>
</feature>
<evidence type="ECO:0000313" key="3">
    <source>
        <dbReference type="EMBL" id="GEN82735.1"/>
    </source>
</evidence>
<comment type="caution">
    <text evidence="3">The sequence shown here is derived from an EMBL/GenBank/DDBJ whole genome shotgun (WGS) entry which is preliminary data.</text>
</comment>
<dbReference type="PANTHER" id="PTHR37038">
    <property type="entry name" value="TRANSCRIPTIONAL REGULATOR-RELATED"/>
    <property type="match status" value="1"/>
</dbReference>
<organism evidence="3 4">
    <name type="scientific">Sporosarcina luteola</name>
    <dbReference type="NCBI Taxonomy" id="582850"/>
    <lineage>
        <taxon>Bacteria</taxon>
        <taxon>Bacillati</taxon>
        <taxon>Bacillota</taxon>
        <taxon>Bacilli</taxon>
        <taxon>Bacillales</taxon>
        <taxon>Caryophanaceae</taxon>
        <taxon>Sporosarcina</taxon>
    </lineage>
</organism>
<dbReference type="Pfam" id="PF21259">
    <property type="entry name" value="Rgg_C"/>
    <property type="match status" value="1"/>
</dbReference>
<evidence type="ECO:0000313" key="4">
    <source>
        <dbReference type="Proteomes" id="UP000321901"/>
    </source>
</evidence>
<dbReference type="RefSeq" id="WP_147056045.1">
    <property type="nucleotide sequence ID" value="NZ_BJYL01000014.1"/>
</dbReference>
<keyword evidence="1" id="KW-1133">Transmembrane helix</keyword>
<dbReference type="CDD" id="cd00093">
    <property type="entry name" value="HTH_XRE"/>
    <property type="match status" value="1"/>
</dbReference>
<dbReference type="InterPro" id="IPR001387">
    <property type="entry name" value="Cro/C1-type_HTH"/>
</dbReference>
<dbReference type="SUPFAM" id="SSF47413">
    <property type="entry name" value="lambda repressor-like DNA-binding domains"/>
    <property type="match status" value="1"/>
</dbReference>
<dbReference type="InterPro" id="IPR053163">
    <property type="entry name" value="HTH-type_regulator_Rgg"/>
</dbReference>
<sequence length="291" mass="34369">MKKYGETVRRVREQKGYTMQQLAEGILSVSFLSKFERGESDISLSHITRLLEKLSLTFEEFFYLHEDVGFDRLDYFFDKVEEAYVNRDLDLLTELKEIALEKWEIHGLETFRHNLIMIDVYDSIIRSEKIDFREDSLSLLYTYLFDVEIWGYYELKLYNSTMFLMPPEMVITLSKNAFEKSFRFRKLKKIHKTIIAILINTLTYMMGGAVPYTEQYKVFLGYLESLDIPEDELYIRNSLLQVKGIYEIKIGNREKGVEMVQKAISIFNDLGSNELAVTTENYLTIVLDQKK</sequence>
<dbReference type="InterPro" id="IPR010057">
    <property type="entry name" value="Transcription_activator_Rgg_C"/>
</dbReference>
<reference evidence="3 4" key="1">
    <citation type="submission" date="2019-07" db="EMBL/GenBank/DDBJ databases">
        <title>Whole genome shotgun sequence of Sporosarcina luteola NBRC 105378.</title>
        <authorList>
            <person name="Hosoyama A."/>
            <person name="Uohara A."/>
            <person name="Ohji S."/>
            <person name="Ichikawa N."/>
        </authorList>
    </citation>
    <scope>NUCLEOTIDE SEQUENCE [LARGE SCALE GENOMIC DNA]</scope>
    <source>
        <strain evidence="3 4">NBRC 105378</strain>
    </source>
</reference>
<dbReference type="SMART" id="SM00530">
    <property type="entry name" value="HTH_XRE"/>
    <property type="match status" value="1"/>
</dbReference>
<feature type="domain" description="HTH cro/C1-type" evidence="2">
    <location>
        <begin position="8"/>
        <end position="61"/>
    </location>
</feature>
<dbReference type="PANTHER" id="PTHR37038:SF12">
    <property type="entry name" value="TRANSCRIPTIONAL REGULATOR"/>
    <property type="match status" value="1"/>
</dbReference>
<dbReference type="Proteomes" id="UP000321901">
    <property type="component" value="Unassembled WGS sequence"/>
</dbReference>
<keyword evidence="1" id="KW-0472">Membrane</keyword>
<keyword evidence="4" id="KW-1185">Reference proteome</keyword>
<keyword evidence="1" id="KW-0812">Transmembrane</keyword>
<dbReference type="Gene3D" id="1.25.40.10">
    <property type="entry name" value="Tetratricopeptide repeat domain"/>
    <property type="match status" value="1"/>
</dbReference>
<dbReference type="AlphaFoldDB" id="A0A511Z5K3"/>
<dbReference type="InterPro" id="IPR010982">
    <property type="entry name" value="Lambda_DNA-bd_dom_sf"/>
</dbReference>
<protein>
    <submittedName>
        <fullName evidence="3">Transcriptional regulator</fullName>
    </submittedName>
</protein>
<dbReference type="PROSITE" id="PS50943">
    <property type="entry name" value="HTH_CROC1"/>
    <property type="match status" value="1"/>
</dbReference>
<dbReference type="Pfam" id="PF01381">
    <property type="entry name" value="HTH_3"/>
    <property type="match status" value="1"/>
</dbReference>
<dbReference type="NCBIfam" id="TIGR01716">
    <property type="entry name" value="RGG_Cterm"/>
    <property type="match status" value="1"/>
</dbReference>
<dbReference type="EMBL" id="BJYL01000014">
    <property type="protein sequence ID" value="GEN82735.1"/>
    <property type="molecule type" value="Genomic_DNA"/>
</dbReference>
<dbReference type="GO" id="GO:0003677">
    <property type="term" value="F:DNA binding"/>
    <property type="evidence" value="ECO:0007669"/>
    <property type="project" value="InterPro"/>
</dbReference>
<name>A0A511Z5K3_9BACL</name>
<accession>A0A511Z5K3</accession>